<reference evidence="1" key="2">
    <citation type="submission" date="2020-11" db="EMBL/GenBank/DDBJ databases">
        <authorList>
            <person name="McCartney M.A."/>
            <person name="Auch B."/>
            <person name="Kono T."/>
            <person name="Mallez S."/>
            <person name="Becker A."/>
            <person name="Gohl D.M."/>
            <person name="Silverstein K.A.T."/>
            <person name="Koren S."/>
            <person name="Bechman K.B."/>
            <person name="Herman A."/>
            <person name="Abrahante J.E."/>
            <person name="Garbe J."/>
        </authorList>
    </citation>
    <scope>NUCLEOTIDE SEQUENCE</scope>
    <source>
        <strain evidence="1">Duluth1</strain>
        <tissue evidence="1">Whole animal</tissue>
    </source>
</reference>
<dbReference type="EMBL" id="JAIWYP010000004">
    <property type="protein sequence ID" value="KAH3830295.1"/>
    <property type="molecule type" value="Genomic_DNA"/>
</dbReference>
<organism evidence="1 2">
    <name type="scientific">Dreissena polymorpha</name>
    <name type="common">Zebra mussel</name>
    <name type="synonym">Mytilus polymorpha</name>
    <dbReference type="NCBI Taxonomy" id="45954"/>
    <lineage>
        <taxon>Eukaryota</taxon>
        <taxon>Metazoa</taxon>
        <taxon>Spiralia</taxon>
        <taxon>Lophotrochozoa</taxon>
        <taxon>Mollusca</taxon>
        <taxon>Bivalvia</taxon>
        <taxon>Autobranchia</taxon>
        <taxon>Heteroconchia</taxon>
        <taxon>Euheterodonta</taxon>
        <taxon>Imparidentia</taxon>
        <taxon>Neoheterodontei</taxon>
        <taxon>Myida</taxon>
        <taxon>Dreissenoidea</taxon>
        <taxon>Dreissenidae</taxon>
        <taxon>Dreissena</taxon>
    </lineage>
</organism>
<reference evidence="1" key="1">
    <citation type="journal article" date="2019" name="bioRxiv">
        <title>The Genome of the Zebra Mussel, Dreissena polymorpha: A Resource for Invasive Species Research.</title>
        <authorList>
            <person name="McCartney M.A."/>
            <person name="Auch B."/>
            <person name="Kono T."/>
            <person name="Mallez S."/>
            <person name="Zhang Y."/>
            <person name="Obille A."/>
            <person name="Becker A."/>
            <person name="Abrahante J.E."/>
            <person name="Garbe J."/>
            <person name="Badalamenti J.P."/>
            <person name="Herman A."/>
            <person name="Mangelson H."/>
            <person name="Liachko I."/>
            <person name="Sullivan S."/>
            <person name="Sone E.D."/>
            <person name="Koren S."/>
            <person name="Silverstein K.A.T."/>
            <person name="Beckman K.B."/>
            <person name="Gohl D.M."/>
        </authorList>
    </citation>
    <scope>NUCLEOTIDE SEQUENCE</scope>
    <source>
        <strain evidence="1">Duluth1</strain>
        <tissue evidence="1">Whole animal</tissue>
    </source>
</reference>
<dbReference type="AlphaFoldDB" id="A0A9D4H9Y3"/>
<name>A0A9D4H9Y3_DREPO</name>
<evidence type="ECO:0000313" key="1">
    <source>
        <dbReference type="EMBL" id="KAH3830295.1"/>
    </source>
</evidence>
<evidence type="ECO:0000313" key="2">
    <source>
        <dbReference type="Proteomes" id="UP000828390"/>
    </source>
</evidence>
<keyword evidence="2" id="KW-1185">Reference proteome</keyword>
<accession>A0A9D4H9Y3</accession>
<protein>
    <submittedName>
        <fullName evidence="1">Uncharacterized protein</fullName>
    </submittedName>
</protein>
<dbReference type="Proteomes" id="UP000828390">
    <property type="component" value="Unassembled WGS sequence"/>
</dbReference>
<proteinExistence type="predicted"/>
<sequence>MSTTTCTTVSNTCVNHHVYNCIHHVGQPPPLQLYTPRGSTTTCTTVSTTCVNHHVYNCLHDTYSEYFQRGVLPQASHQFLQALLTDSIAREVELDQSLVFLERTCKRLTSVQVETIPGEIKLL</sequence>
<gene>
    <name evidence="1" type="ORF">DPMN_103535</name>
</gene>
<comment type="caution">
    <text evidence="1">The sequence shown here is derived from an EMBL/GenBank/DDBJ whole genome shotgun (WGS) entry which is preliminary data.</text>
</comment>